<gene>
    <name evidence="2" type="ORF">APLA_LOCUS5117</name>
</gene>
<accession>A0A8S0ZNF6</accession>
<proteinExistence type="predicted"/>
<evidence type="ECO:0000256" key="1">
    <source>
        <dbReference type="SAM" id="MobiDB-lite"/>
    </source>
</evidence>
<reference evidence="2 3" key="1">
    <citation type="submission" date="2020-04" db="EMBL/GenBank/DDBJ databases">
        <authorList>
            <person name="Wallbank WR R."/>
            <person name="Pardo Diaz C."/>
            <person name="Kozak K."/>
            <person name="Martin S."/>
            <person name="Jiggins C."/>
            <person name="Moest M."/>
            <person name="Warren A I."/>
            <person name="Byers J.R.P. K."/>
            <person name="Montejo-Kovacevich G."/>
            <person name="Yen C E."/>
        </authorList>
    </citation>
    <scope>NUCLEOTIDE SEQUENCE [LARGE SCALE GENOMIC DNA]</scope>
</reference>
<feature type="compositionally biased region" description="Basic and acidic residues" evidence="1">
    <location>
        <begin position="9"/>
        <end position="18"/>
    </location>
</feature>
<dbReference type="EMBL" id="CADEBC010000479">
    <property type="protein sequence ID" value="CAB3233237.1"/>
    <property type="molecule type" value="Genomic_DNA"/>
</dbReference>
<protein>
    <submittedName>
        <fullName evidence="2">Uncharacterized protein</fullName>
    </submittedName>
</protein>
<evidence type="ECO:0000313" key="3">
    <source>
        <dbReference type="Proteomes" id="UP000494106"/>
    </source>
</evidence>
<name>A0A8S0ZNF6_ARCPL</name>
<comment type="caution">
    <text evidence="2">The sequence shown here is derived from an EMBL/GenBank/DDBJ whole genome shotgun (WGS) entry which is preliminary data.</text>
</comment>
<organism evidence="2 3">
    <name type="scientific">Arctia plantaginis</name>
    <name type="common">Wood tiger moth</name>
    <name type="synonym">Phalaena plantaginis</name>
    <dbReference type="NCBI Taxonomy" id="874455"/>
    <lineage>
        <taxon>Eukaryota</taxon>
        <taxon>Metazoa</taxon>
        <taxon>Ecdysozoa</taxon>
        <taxon>Arthropoda</taxon>
        <taxon>Hexapoda</taxon>
        <taxon>Insecta</taxon>
        <taxon>Pterygota</taxon>
        <taxon>Neoptera</taxon>
        <taxon>Endopterygota</taxon>
        <taxon>Lepidoptera</taxon>
        <taxon>Glossata</taxon>
        <taxon>Ditrysia</taxon>
        <taxon>Noctuoidea</taxon>
        <taxon>Erebidae</taxon>
        <taxon>Arctiinae</taxon>
        <taxon>Arctia</taxon>
    </lineage>
</organism>
<evidence type="ECO:0000313" key="2">
    <source>
        <dbReference type="EMBL" id="CAB3233237.1"/>
    </source>
</evidence>
<keyword evidence="3" id="KW-1185">Reference proteome</keyword>
<feature type="region of interest" description="Disordered" evidence="1">
    <location>
        <begin position="1"/>
        <end position="21"/>
    </location>
</feature>
<dbReference type="AlphaFoldDB" id="A0A8S0ZNF6"/>
<dbReference type="OrthoDB" id="7475261at2759"/>
<sequence length="402" mass="44933">MITEVSNEMTKEETEKAETSLTSKVEQSSILSILTFISELRERRRNVTSTLDKLNAAGYGPRPWEFNMRTRFTGRYDVVKPGERAQALVVRRPLLEGTFASVDELHVHMQKALTLLLEEAFVLYSEPSSQPINGVMSNDPSELGIPLEEMCAGELPGENVCAVVQPYCVTRRSRNPNYSEGFMAEGIDLSGLRSSAFQISREEMRPLRAVLIEHEASMSDRKPDSNPYRVLHSNDLLNVVANPFNLNALFDHILLPIHYCSELVIEMQMPELSVTPLSPSQMMINSGQSTSKVTVINTFSGINERPTMDATIGFYMASLLCPGSILFSIYLDDIPRDDIYLRVFAATAAKLLFSYSETPRRTSVTEGSVRTVETAIVRCGIAAAYWSPYRDVRLPLVSLSLQ</sequence>
<dbReference type="Proteomes" id="UP000494106">
    <property type="component" value="Unassembled WGS sequence"/>
</dbReference>